<dbReference type="PANTHER" id="PTHR43437">
    <property type="entry name" value="HYDROXYACYL-THIOESTER DEHYDRATASE TYPE 2, MITOCHONDRIAL-RELATED"/>
    <property type="match status" value="1"/>
</dbReference>
<reference evidence="2 3" key="1">
    <citation type="submission" date="2023-01" db="EMBL/GenBank/DDBJ databases">
        <title>Novel species of the genus Asticcacaulis isolated from rivers.</title>
        <authorList>
            <person name="Lu H."/>
        </authorList>
    </citation>
    <scope>NUCLEOTIDE SEQUENCE [LARGE SCALE GENOMIC DNA]</scope>
    <source>
        <strain evidence="2 3">BYS171W</strain>
    </source>
</reference>
<evidence type="ECO:0000259" key="1">
    <source>
        <dbReference type="Pfam" id="PF01575"/>
    </source>
</evidence>
<feature type="domain" description="MaoC-like" evidence="1">
    <location>
        <begin position="25"/>
        <end position="120"/>
    </location>
</feature>
<dbReference type="Pfam" id="PF01575">
    <property type="entry name" value="MaoC_dehydratas"/>
    <property type="match status" value="1"/>
</dbReference>
<evidence type="ECO:0000313" key="3">
    <source>
        <dbReference type="Proteomes" id="UP001214854"/>
    </source>
</evidence>
<proteinExistence type="predicted"/>
<keyword evidence="3" id="KW-1185">Reference proteome</keyword>
<dbReference type="InterPro" id="IPR029069">
    <property type="entry name" value="HotDog_dom_sf"/>
</dbReference>
<name>A0ABT5HV35_9CAUL</name>
<dbReference type="CDD" id="cd03449">
    <property type="entry name" value="R_hydratase"/>
    <property type="match status" value="1"/>
</dbReference>
<dbReference type="InterPro" id="IPR050965">
    <property type="entry name" value="UPF0336/Enoyl-CoA_hydratase"/>
</dbReference>
<dbReference type="EMBL" id="JAQQKX010000008">
    <property type="protein sequence ID" value="MDC7683914.1"/>
    <property type="molecule type" value="Genomic_DNA"/>
</dbReference>
<dbReference type="InterPro" id="IPR002539">
    <property type="entry name" value="MaoC-like_dom"/>
</dbReference>
<gene>
    <name evidence="2" type="ORF">PQU92_11550</name>
</gene>
<dbReference type="Proteomes" id="UP001214854">
    <property type="component" value="Unassembled WGS sequence"/>
</dbReference>
<sequence length="145" mass="15502">MTDFPTVYLEDLTVGQTLERTFIASDAAIRAFAEVSQDHNPVHMDETYAAATAFKGRIAHGALLGAWISATIAGGLPGTGTIYVSQALNFKRAVKLDDEVTIILTVKEIDLKTAHVTIGTTAKVRNKTYADGTAEVIAPRKPVDA</sequence>
<organism evidence="2 3">
    <name type="scientific">Asticcacaulis aquaticus</name>
    <dbReference type="NCBI Taxonomy" id="2984212"/>
    <lineage>
        <taxon>Bacteria</taxon>
        <taxon>Pseudomonadati</taxon>
        <taxon>Pseudomonadota</taxon>
        <taxon>Alphaproteobacteria</taxon>
        <taxon>Caulobacterales</taxon>
        <taxon>Caulobacteraceae</taxon>
        <taxon>Asticcacaulis</taxon>
    </lineage>
</organism>
<evidence type="ECO:0000313" key="2">
    <source>
        <dbReference type="EMBL" id="MDC7683914.1"/>
    </source>
</evidence>
<dbReference type="Gene3D" id="3.10.129.10">
    <property type="entry name" value="Hotdog Thioesterase"/>
    <property type="match status" value="1"/>
</dbReference>
<dbReference type="PANTHER" id="PTHR43437:SF3">
    <property type="entry name" value="HYDROXYACYL-THIOESTER DEHYDRATASE TYPE 2, MITOCHONDRIAL"/>
    <property type="match status" value="1"/>
</dbReference>
<accession>A0ABT5HV35</accession>
<protein>
    <submittedName>
        <fullName evidence="2">MaoC family dehydratase</fullName>
    </submittedName>
</protein>
<dbReference type="SUPFAM" id="SSF54637">
    <property type="entry name" value="Thioesterase/thiol ester dehydrase-isomerase"/>
    <property type="match status" value="1"/>
</dbReference>
<comment type="caution">
    <text evidence="2">The sequence shown here is derived from an EMBL/GenBank/DDBJ whole genome shotgun (WGS) entry which is preliminary data.</text>
</comment>
<dbReference type="RefSeq" id="WP_272748371.1">
    <property type="nucleotide sequence ID" value="NZ_JAQQKX010000008.1"/>
</dbReference>